<name>A0ACC0AAL9_CATRO</name>
<sequence length="107" mass="11413">MEGGEDEGDEEERDEVMAESEVTTSASSCRPSREKVPMAGFTAATKNAVRIVRGPQSTNVGKSNPSTEPIDSSRSGKKKAKVQILGAESTRPGGPQDLDIIRSYVET</sequence>
<accession>A0ACC0AAL9</accession>
<proteinExistence type="predicted"/>
<dbReference type="Proteomes" id="UP001060085">
    <property type="component" value="Linkage Group LG06"/>
</dbReference>
<reference evidence="2" key="1">
    <citation type="journal article" date="2023" name="Nat. Plants">
        <title>Single-cell RNA sequencing provides a high-resolution roadmap for understanding the multicellular compartmentation of specialized metabolism.</title>
        <authorList>
            <person name="Sun S."/>
            <person name="Shen X."/>
            <person name="Li Y."/>
            <person name="Li Y."/>
            <person name="Wang S."/>
            <person name="Li R."/>
            <person name="Zhang H."/>
            <person name="Shen G."/>
            <person name="Guo B."/>
            <person name="Wei J."/>
            <person name="Xu J."/>
            <person name="St-Pierre B."/>
            <person name="Chen S."/>
            <person name="Sun C."/>
        </authorList>
    </citation>
    <scope>NUCLEOTIDE SEQUENCE [LARGE SCALE GENOMIC DNA]</scope>
</reference>
<dbReference type="EMBL" id="CM044706">
    <property type="protein sequence ID" value="KAI5657435.1"/>
    <property type="molecule type" value="Genomic_DNA"/>
</dbReference>
<comment type="caution">
    <text evidence="1">The sequence shown here is derived from an EMBL/GenBank/DDBJ whole genome shotgun (WGS) entry which is preliminary data.</text>
</comment>
<keyword evidence="2" id="KW-1185">Reference proteome</keyword>
<organism evidence="1 2">
    <name type="scientific">Catharanthus roseus</name>
    <name type="common">Madagascar periwinkle</name>
    <name type="synonym">Vinca rosea</name>
    <dbReference type="NCBI Taxonomy" id="4058"/>
    <lineage>
        <taxon>Eukaryota</taxon>
        <taxon>Viridiplantae</taxon>
        <taxon>Streptophyta</taxon>
        <taxon>Embryophyta</taxon>
        <taxon>Tracheophyta</taxon>
        <taxon>Spermatophyta</taxon>
        <taxon>Magnoliopsida</taxon>
        <taxon>eudicotyledons</taxon>
        <taxon>Gunneridae</taxon>
        <taxon>Pentapetalae</taxon>
        <taxon>asterids</taxon>
        <taxon>lamiids</taxon>
        <taxon>Gentianales</taxon>
        <taxon>Apocynaceae</taxon>
        <taxon>Rauvolfioideae</taxon>
        <taxon>Vinceae</taxon>
        <taxon>Catharanthinae</taxon>
        <taxon>Catharanthus</taxon>
    </lineage>
</organism>
<gene>
    <name evidence="1" type="ORF">M9H77_26228</name>
</gene>
<evidence type="ECO:0000313" key="2">
    <source>
        <dbReference type="Proteomes" id="UP001060085"/>
    </source>
</evidence>
<protein>
    <submittedName>
        <fullName evidence="1">Uncharacterized protein</fullName>
    </submittedName>
</protein>
<evidence type="ECO:0000313" key="1">
    <source>
        <dbReference type="EMBL" id="KAI5657435.1"/>
    </source>
</evidence>